<dbReference type="AlphaFoldDB" id="Q6AMD5"/>
<proteinExistence type="predicted"/>
<organism evidence="1 2">
    <name type="scientific">Desulfotalea psychrophila (strain LSv54 / DSM 12343)</name>
    <dbReference type="NCBI Taxonomy" id="177439"/>
    <lineage>
        <taxon>Bacteria</taxon>
        <taxon>Pseudomonadati</taxon>
        <taxon>Thermodesulfobacteriota</taxon>
        <taxon>Desulfobulbia</taxon>
        <taxon>Desulfobulbales</taxon>
        <taxon>Desulfocapsaceae</taxon>
        <taxon>Desulfotalea</taxon>
    </lineage>
</organism>
<evidence type="ECO:0000313" key="2">
    <source>
        <dbReference type="Proteomes" id="UP000000602"/>
    </source>
</evidence>
<dbReference type="Proteomes" id="UP000000602">
    <property type="component" value="Chromosome"/>
</dbReference>
<gene>
    <name evidence="1" type="ordered locus">DP1761</name>
</gene>
<reference evidence="2" key="1">
    <citation type="journal article" date="2004" name="Environ. Microbiol.">
        <title>The genome of Desulfotalea psychrophila, a sulfate-reducing bacterium from permanently cold Arctic sediments.</title>
        <authorList>
            <person name="Rabus R."/>
            <person name="Ruepp A."/>
            <person name="Frickey T."/>
            <person name="Rattei T."/>
            <person name="Fartmann B."/>
            <person name="Stark M."/>
            <person name="Bauer M."/>
            <person name="Zibat A."/>
            <person name="Lombardot T."/>
            <person name="Becker I."/>
            <person name="Amann J."/>
            <person name="Gellner K."/>
            <person name="Teeling H."/>
            <person name="Leuschner W.D."/>
            <person name="Gloeckner F.-O."/>
            <person name="Lupas A.N."/>
            <person name="Amann R."/>
            <person name="Klenk H.-P."/>
        </authorList>
    </citation>
    <scope>NUCLEOTIDE SEQUENCE [LARGE SCALE GENOMIC DNA]</scope>
    <source>
        <strain evidence="2">DSM 12343 / LSv54</strain>
    </source>
</reference>
<keyword evidence="2" id="KW-1185">Reference proteome</keyword>
<protein>
    <submittedName>
        <fullName evidence="1">Uncharacterized protein</fullName>
    </submittedName>
</protein>
<dbReference type="EMBL" id="CR522870">
    <property type="protein sequence ID" value="CAG36490.1"/>
    <property type="molecule type" value="Genomic_DNA"/>
</dbReference>
<name>Q6AMD5_DESPS</name>
<sequence length="108" mass="11899">MSAIGLKMSAAGDCPLNSPFFELGKVPSLGVTVILLLTGKNHRLSHFFSIGPAFPELPFQYIQDHLLNDHFLFEFACFQPASQSFFAGYSAGNSSACRGYSSLFEERR</sequence>
<dbReference type="STRING" id="177439.DP1761"/>
<accession>Q6AMD5</accession>
<evidence type="ECO:0000313" key="1">
    <source>
        <dbReference type="EMBL" id="CAG36490.1"/>
    </source>
</evidence>
<dbReference type="KEGG" id="dps:DP1761"/>
<dbReference type="HOGENOM" id="CLU_2192795_0_0_7"/>